<dbReference type="InterPro" id="IPR056582">
    <property type="entry name" value="EDRF1_N"/>
</dbReference>
<name>A0A565ASA0_9BRAS</name>
<proteinExistence type="predicted"/>
<dbReference type="SMART" id="SM00028">
    <property type="entry name" value="TPR"/>
    <property type="match status" value="2"/>
</dbReference>
<keyword evidence="3" id="KW-1185">Reference proteome</keyword>
<dbReference type="PANTHER" id="PTHR15000:SF1">
    <property type="entry name" value="ERYTHROID DIFFERENTIATION-RELATED FACTOR 1"/>
    <property type="match status" value="1"/>
</dbReference>
<evidence type="ECO:0000259" key="1">
    <source>
        <dbReference type="Pfam" id="PF23788"/>
    </source>
</evidence>
<dbReference type="PANTHER" id="PTHR15000">
    <property type="entry name" value="ERYTHROID DIFFERENTIATION-RELATED FACTOR 1"/>
    <property type="match status" value="1"/>
</dbReference>
<dbReference type="OrthoDB" id="419432at2759"/>
<evidence type="ECO:0000313" key="3">
    <source>
        <dbReference type="Proteomes" id="UP000489600"/>
    </source>
</evidence>
<feature type="domain" description="EDRF1 N-terminal" evidence="1">
    <location>
        <begin position="90"/>
        <end position="196"/>
    </location>
</feature>
<dbReference type="InterPro" id="IPR011990">
    <property type="entry name" value="TPR-like_helical_dom_sf"/>
</dbReference>
<sequence>MESFKPTSFKDALLCADPMEIVSSPTSTSAPRLPETGVDVIASVDILKKIWMTPYSKSSLSIAVHRLGQTIVLSEPEEKPTVKNMIQKYADSLHLSDPTQVTPLTWLEAWLDNVMANVPELAFSCHDKSVVQGYELLSAADLSGETPAFDPQVAQQNGIAVLRYLLSNCKEDPGVYWLYKSAGEGKISLFDLSTASKKPPLGESPLPLVVRACAHEQFARLILNNEEELDLTSESNNVQGTGLDIGSVCQDPAPLLQTTTTRISSKLAAVHHVSQAIKSTQKLQGDIRQWLRTSKLDKKVWNLILLLGESYLSLGQAYKDNGQFPQALDTVKLACSTYGSMPHKYEETLFVSTLYTSFSLQSKSFPMQSESFSVIEDLKGACDVSLREELSSRRLFWAKVWLLVGEVYVFEYESKQVHGKSTNQGEKQNLSPLELPSEVAEEVERLEKKLAPSDRCGSCALFNCNCVAHIRKAKAKKLTDKARGGIFKYVNKSKKDDAESNLRAALYCFEETERALEKVTRGCNELQGVVRRKMWVWNEVGRIHLSSKNLKKAEDAYANAIEACRKMSDYASMILIIVNMAFTRRNLAEEMVLKMESKRNNKARKEAVGTTISEYCCSLRFYLEAKKEIDLAIEKSILIPEELKSKVYTELGMTYVLLGRILVKEDTTVPAALLSDHSSVDPLSASDLIQKTKSLYKSLGEVRNKYTGAAYRQLALYLYEQCCLRRREGSAPSLEEANQYALMADAMWDTSMGRYGPENYPSEFVEVLIERTDLSLSLPRQANTVLESALSRFLEGRHISKEDELSKKFWTQLQKILKQMLAFSVVAGESKTVKLKKLYLTSLKPTSQSTSDLNAMHLTWTSEA</sequence>
<dbReference type="Proteomes" id="UP000489600">
    <property type="component" value="Unassembled WGS sequence"/>
</dbReference>
<dbReference type="InterPro" id="IPR019734">
    <property type="entry name" value="TPR_rpt"/>
</dbReference>
<comment type="caution">
    <text evidence="2">The sequence shown here is derived from an EMBL/GenBank/DDBJ whole genome shotgun (WGS) entry which is preliminary data.</text>
</comment>
<dbReference type="AlphaFoldDB" id="A0A565ASA0"/>
<evidence type="ECO:0000313" key="2">
    <source>
        <dbReference type="EMBL" id="VVA91902.1"/>
    </source>
</evidence>
<protein>
    <recommendedName>
        <fullName evidence="1">EDRF1 N-terminal domain-containing protein</fullName>
    </recommendedName>
</protein>
<dbReference type="Pfam" id="PF23788">
    <property type="entry name" value="EDRF1_N"/>
    <property type="match status" value="1"/>
</dbReference>
<gene>
    <name evidence="2" type="ORF">ANE_LOCUS2347</name>
</gene>
<reference evidence="2" key="1">
    <citation type="submission" date="2019-07" db="EMBL/GenBank/DDBJ databases">
        <authorList>
            <person name="Dittberner H."/>
        </authorList>
    </citation>
    <scope>NUCLEOTIDE SEQUENCE [LARGE SCALE GENOMIC DNA]</scope>
</reference>
<dbReference type="GO" id="GO:0045893">
    <property type="term" value="P:positive regulation of DNA-templated transcription"/>
    <property type="evidence" value="ECO:0007669"/>
    <property type="project" value="TreeGrafter"/>
</dbReference>
<dbReference type="SUPFAM" id="SSF48452">
    <property type="entry name" value="TPR-like"/>
    <property type="match status" value="1"/>
</dbReference>
<accession>A0A565ASA0</accession>
<dbReference type="EMBL" id="CABITT030000001">
    <property type="protein sequence ID" value="VVA91902.1"/>
    <property type="molecule type" value="Genomic_DNA"/>
</dbReference>
<organism evidence="2 3">
    <name type="scientific">Arabis nemorensis</name>
    <dbReference type="NCBI Taxonomy" id="586526"/>
    <lineage>
        <taxon>Eukaryota</taxon>
        <taxon>Viridiplantae</taxon>
        <taxon>Streptophyta</taxon>
        <taxon>Embryophyta</taxon>
        <taxon>Tracheophyta</taxon>
        <taxon>Spermatophyta</taxon>
        <taxon>Magnoliopsida</taxon>
        <taxon>eudicotyledons</taxon>
        <taxon>Gunneridae</taxon>
        <taxon>Pentapetalae</taxon>
        <taxon>rosids</taxon>
        <taxon>malvids</taxon>
        <taxon>Brassicales</taxon>
        <taxon>Brassicaceae</taxon>
        <taxon>Arabideae</taxon>
        <taxon>Arabis</taxon>
    </lineage>
</organism>